<dbReference type="PANTHER" id="PTHR42160">
    <property type="entry name" value="URACIL-DNA GLYCOSYLASE SUPERFAMILY PROTEIN"/>
    <property type="match status" value="1"/>
</dbReference>
<dbReference type="SUPFAM" id="SSF52141">
    <property type="entry name" value="Uracil-DNA glycosylase-like"/>
    <property type="match status" value="1"/>
</dbReference>
<dbReference type="PANTHER" id="PTHR42160:SF1">
    <property type="entry name" value="URACIL-DNA GLYCOSYLASE SUPERFAMILY PROTEIN"/>
    <property type="match status" value="1"/>
</dbReference>
<proteinExistence type="predicted"/>
<dbReference type="Gene3D" id="3.40.470.10">
    <property type="entry name" value="Uracil-DNA glycosylase-like domain"/>
    <property type="match status" value="1"/>
</dbReference>
<protein>
    <submittedName>
        <fullName evidence="1">Uracil-DNA glycosylase family protein</fullName>
    </submittedName>
</protein>
<sequence>MSILEEIMADPENAAFTQKGWQPIFSAPTTAKIVIIGQAPSRKVQDSGIMWHDASGDRLREWLGVDEATFYDSGLFGVIPMDFYFPGKGKSGDKPPRAGIAEKWHPRLLAQMPDVELMILIGAYAQRYYLDLSPKDTITATVKNYAHYLPRYFPIVHPSPRNNIWLKKNPWFLQDVVPALQTTVHNILK</sequence>
<accession>A0A6L7A9I8</accession>
<name>A0A6L7A9I8_LEULA</name>
<dbReference type="Proteomes" id="UP000478636">
    <property type="component" value="Unassembled WGS sequence"/>
</dbReference>
<evidence type="ECO:0000313" key="2">
    <source>
        <dbReference type="Proteomes" id="UP000478636"/>
    </source>
</evidence>
<dbReference type="SMART" id="SM00987">
    <property type="entry name" value="UreE_C"/>
    <property type="match status" value="1"/>
</dbReference>
<dbReference type="InterPro" id="IPR047124">
    <property type="entry name" value="HI_0220.2"/>
</dbReference>
<dbReference type="SMART" id="SM00986">
    <property type="entry name" value="UDG"/>
    <property type="match status" value="1"/>
</dbReference>
<evidence type="ECO:0000313" key="1">
    <source>
        <dbReference type="EMBL" id="MWN21040.1"/>
    </source>
</evidence>
<comment type="caution">
    <text evidence="1">The sequence shown here is derived from an EMBL/GenBank/DDBJ whole genome shotgun (WGS) entry which is preliminary data.</text>
</comment>
<dbReference type="InterPro" id="IPR036895">
    <property type="entry name" value="Uracil-DNA_glycosylase-like_sf"/>
</dbReference>
<dbReference type="CDD" id="cd10033">
    <property type="entry name" value="UDG_like"/>
    <property type="match status" value="1"/>
</dbReference>
<dbReference type="KEGG" id="llf:BCR17_00290"/>
<dbReference type="Pfam" id="PF03167">
    <property type="entry name" value="UDG"/>
    <property type="match status" value="1"/>
</dbReference>
<dbReference type="RefSeq" id="WP_029509343.1">
    <property type="nucleotide sequence ID" value="NZ_CP016598.1"/>
</dbReference>
<dbReference type="EMBL" id="WSZI01000013">
    <property type="protein sequence ID" value="MWN21040.1"/>
    <property type="molecule type" value="Genomic_DNA"/>
</dbReference>
<reference evidence="1 2" key="1">
    <citation type="submission" date="2019-12" db="EMBL/GenBank/DDBJ databases">
        <title>Complete genome sequence of Leuconostoc lactis strain AVN1 provides insights into metabolic potential.</title>
        <authorList>
            <person name="Besrour N."/>
            <person name="Najjari A."/>
            <person name="Fhoula I."/>
            <person name="Jaballah S."/>
            <person name="Klibi N."/>
            <person name="Ouzari H.I."/>
        </authorList>
    </citation>
    <scope>NUCLEOTIDE SEQUENCE [LARGE SCALE GENOMIC DNA]</scope>
    <source>
        <strain evidence="1 2">AVN1</strain>
    </source>
</reference>
<dbReference type="InterPro" id="IPR005122">
    <property type="entry name" value="Uracil-DNA_glycosylase-like"/>
</dbReference>
<dbReference type="AlphaFoldDB" id="A0A6L7A9I8"/>
<organism evidence="1 2">
    <name type="scientific">Leuconostoc lactis</name>
    <dbReference type="NCBI Taxonomy" id="1246"/>
    <lineage>
        <taxon>Bacteria</taxon>
        <taxon>Bacillati</taxon>
        <taxon>Bacillota</taxon>
        <taxon>Bacilli</taxon>
        <taxon>Lactobacillales</taxon>
        <taxon>Lactobacillaceae</taxon>
        <taxon>Leuconostoc</taxon>
    </lineage>
</organism>
<gene>
    <name evidence="1" type="ORF">GQS40_05035</name>
</gene>